<evidence type="ECO:0000313" key="2">
    <source>
        <dbReference type="Proteomes" id="UP000559256"/>
    </source>
</evidence>
<organism evidence="1 2">
    <name type="scientific">Tetrapyrgos nigripes</name>
    <dbReference type="NCBI Taxonomy" id="182062"/>
    <lineage>
        <taxon>Eukaryota</taxon>
        <taxon>Fungi</taxon>
        <taxon>Dikarya</taxon>
        <taxon>Basidiomycota</taxon>
        <taxon>Agaricomycotina</taxon>
        <taxon>Agaricomycetes</taxon>
        <taxon>Agaricomycetidae</taxon>
        <taxon>Agaricales</taxon>
        <taxon>Marasmiineae</taxon>
        <taxon>Marasmiaceae</taxon>
        <taxon>Tetrapyrgos</taxon>
    </lineage>
</organism>
<protein>
    <submittedName>
        <fullName evidence="1">Uncharacterized protein</fullName>
    </submittedName>
</protein>
<reference evidence="1 2" key="1">
    <citation type="journal article" date="2020" name="ISME J.">
        <title>Uncovering the hidden diversity of litter-decomposition mechanisms in mushroom-forming fungi.</title>
        <authorList>
            <person name="Floudas D."/>
            <person name="Bentzer J."/>
            <person name="Ahren D."/>
            <person name="Johansson T."/>
            <person name="Persson P."/>
            <person name="Tunlid A."/>
        </authorList>
    </citation>
    <scope>NUCLEOTIDE SEQUENCE [LARGE SCALE GENOMIC DNA]</scope>
    <source>
        <strain evidence="1 2">CBS 291.85</strain>
    </source>
</reference>
<dbReference type="AlphaFoldDB" id="A0A8H5FVE7"/>
<proteinExistence type="predicted"/>
<evidence type="ECO:0000313" key="1">
    <source>
        <dbReference type="EMBL" id="KAF5350414.1"/>
    </source>
</evidence>
<dbReference type="Proteomes" id="UP000559256">
    <property type="component" value="Unassembled WGS sequence"/>
</dbReference>
<keyword evidence="2" id="KW-1185">Reference proteome</keyword>
<name>A0A8H5FVE7_9AGAR</name>
<sequence>MSPLTNTPDEILLEIAKNLVAASNNYSTWGFGWDAYYPPTAFTRQDPQDRVHGPLIVNDTRRKKLHLKHSETEHVLAATCTHLKNVCFSTMFSRLYVNLHHTQELTTSACEELGKLLKPYQNCVRQLFIAVPFSVSWVVDLVGMLPKLTCVAFPGLCDVGDWSKYQALFDACNSHPKSESLVLRFKVLICDEVAPASPAFSLQRVHLHTLELHRKGPLNTELDYLREWMPWLDAGIQVYTLKLRGLCLLDCSSLKDLTLRGLTKMWVGLNPIFSQLFQVFS</sequence>
<gene>
    <name evidence="1" type="ORF">D9758_012460</name>
</gene>
<accession>A0A8H5FVE7</accession>
<dbReference type="EMBL" id="JAACJM010000074">
    <property type="protein sequence ID" value="KAF5350414.1"/>
    <property type="molecule type" value="Genomic_DNA"/>
</dbReference>
<comment type="caution">
    <text evidence="1">The sequence shown here is derived from an EMBL/GenBank/DDBJ whole genome shotgun (WGS) entry which is preliminary data.</text>
</comment>